<dbReference type="STRING" id="180498.A0A067JV83"/>
<evidence type="ECO:0000313" key="5">
    <source>
        <dbReference type="Proteomes" id="UP000027138"/>
    </source>
</evidence>
<feature type="compositionally biased region" description="Basic and acidic residues" evidence="2">
    <location>
        <begin position="340"/>
        <end position="350"/>
    </location>
</feature>
<dbReference type="AlphaFoldDB" id="A0A067JV83"/>
<gene>
    <name evidence="4" type="ORF">JCGZ_18867</name>
</gene>
<evidence type="ECO:0000313" key="4">
    <source>
        <dbReference type="EMBL" id="KDP27787.1"/>
    </source>
</evidence>
<dbReference type="Pfam" id="PF00403">
    <property type="entry name" value="HMA"/>
    <property type="match status" value="1"/>
</dbReference>
<evidence type="ECO:0000256" key="2">
    <source>
        <dbReference type="SAM" id="MobiDB-lite"/>
    </source>
</evidence>
<keyword evidence="1" id="KW-0175">Coiled coil</keyword>
<feature type="compositionally biased region" description="Basic and acidic residues" evidence="2">
    <location>
        <begin position="307"/>
        <end position="324"/>
    </location>
</feature>
<feature type="compositionally biased region" description="Basic and acidic residues" evidence="2">
    <location>
        <begin position="365"/>
        <end position="375"/>
    </location>
</feature>
<feature type="region of interest" description="Disordered" evidence="2">
    <location>
        <begin position="307"/>
        <end position="429"/>
    </location>
</feature>
<feature type="region of interest" description="Disordered" evidence="2">
    <location>
        <begin position="1"/>
        <end position="22"/>
    </location>
</feature>
<dbReference type="Gene3D" id="1.20.1170.10">
    <property type="match status" value="1"/>
</dbReference>
<dbReference type="Proteomes" id="UP000027138">
    <property type="component" value="Unassembled WGS sequence"/>
</dbReference>
<organism evidence="4 5">
    <name type="scientific">Jatropha curcas</name>
    <name type="common">Barbados nut</name>
    <dbReference type="NCBI Taxonomy" id="180498"/>
    <lineage>
        <taxon>Eukaryota</taxon>
        <taxon>Viridiplantae</taxon>
        <taxon>Streptophyta</taxon>
        <taxon>Embryophyta</taxon>
        <taxon>Tracheophyta</taxon>
        <taxon>Spermatophyta</taxon>
        <taxon>Magnoliopsida</taxon>
        <taxon>eudicotyledons</taxon>
        <taxon>Gunneridae</taxon>
        <taxon>Pentapetalae</taxon>
        <taxon>rosids</taxon>
        <taxon>fabids</taxon>
        <taxon>Malpighiales</taxon>
        <taxon>Euphorbiaceae</taxon>
        <taxon>Crotonoideae</taxon>
        <taxon>Jatropheae</taxon>
        <taxon>Jatropha</taxon>
    </lineage>
</organism>
<protein>
    <recommendedName>
        <fullName evidence="3">HMA domain-containing protein</fullName>
    </recommendedName>
</protein>
<dbReference type="PROSITE" id="PS50846">
    <property type="entry name" value="HMA_2"/>
    <property type="match status" value="1"/>
</dbReference>
<feature type="compositionally biased region" description="Polar residues" evidence="2">
    <location>
        <begin position="325"/>
        <end position="338"/>
    </location>
</feature>
<dbReference type="PANTHER" id="PTHR34681:SF2">
    <property type="entry name" value="UVEAL AUTOANTIGEN WITH COILED-COIL_ANKYRIN"/>
    <property type="match status" value="1"/>
</dbReference>
<evidence type="ECO:0000259" key="3">
    <source>
        <dbReference type="PROSITE" id="PS50846"/>
    </source>
</evidence>
<dbReference type="EMBL" id="KK914794">
    <property type="protein sequence ID" value="KDP27787.1"/>
    <property type="molecule type" value="Genomic_DNA"/>
</dbReference>
<name>A0A067JV83_JATCU</name>
<dbReference type="GO" id="GO:0046872">
    <property type="term" value="F:metal ion binding"/>
    <property type="evidence" value="ECO:0007669"/>
    <property type="project" value="InterPro"/>
</dbReference>
<proteinExistence type="predicted"/>
<dbReference type="Gene3D" id="3.30.70.100">
    <property type="match status" value="1"/>
</dbReference>
<reference evidence="4 5" key="1">
    <citation type="journal article" date="2014" name="PLoS ONE">
        <title>Global Analysis of Gene Expression Profiles in Physic Nut (Jatropha curcas L.) Seedlings Exposed to Salt Stress.</title>
        <authorList>
            <person name="Zhang L."/>
            <person name="Zhang C."/>
            <person name="Wu P."/>
            <person name="Chen Y."/>
            <person name="Li M."/>
            <person name="Jiang H."/>
            <person name="Wu G."/>
        </authorList>
    </citation>
    <scope>NUCLEOTIDE SEQUENCE [LARGE SCALE GENOMIC DNA]</scope>
    <source>
        <strain evidence="5">cv. GZQX0401</strain>
        <tissue evidence="4">Young leaves</tissue>
    </source>
</reference>
<dbReference type="OrthoDB" id="689350at2759"/>
<accession>A0A067JV83</accession>
<sequence length="502" mass="55219">MANSDSSIPPLPASAPLAPRKENVTQIGSKIEELNESRTELLNRIQGLKQDLQNWRSKLDTQVKIYRDELSDLKKSLNVEVEQLRSEFQELRSTLQQQQEDVTASLKNLGLQDSPGDAKEVVKDAKVEVKNEEAHASTEEYTDKITIAFPETRLAVECKDKRELDCKNHLDGLNRGPQCSKATLLVQQGGELKLLDLIVAGVKDQAITSFLPPSLSPGSPEEIAMSTTFGGEEPPKALKCRTWVLKVSIHCQGCKRKVKKVLQAIDGVYTATVDSQQQTVTVTGNIGAEILIKKLIKTGKHAEIWPEKLSSKENETAKAKETKNGQDYTNNGRKQSVKFSGERKSEETKNVIKSPESPTDVEELPEVKNKDRESEGGGARNAGKKKKKKAQKSENNNTVSSSGSPPSGSAAGNGYPNQGEGIDQVVGPANLNPTRQQQWVPFPPGFNIPLPPVYASSYSMVNPRGSPGPFYYVPPYLHNTTTHQLDSFYYFSDENVNGCSIM</sequence>
<dbReference type="InterPro" id="IPR006121">
    <property type="entry name" value="HMA_dom"/>
</dbReference>
<feature type="domain" description="HMA" evidence="3">
    <location>
        <begin position="240"/>
        <end position="303"/>
    </location>
</feature>
<evidence type="ECO:0000256" key="1">
    <source>
        <dbReference type="SAM" id="Coils"/>
    </source>
</evidence>
<dbReference type="CDD" id="cd00371">
    <property type="entry name" value="HMA"/>
    <property type="match status" value="1"/>
</dbReference>
<dbReference type="InterPro" id="IPR036163">
    <property type="entry name" value="HMA_dom_sf"/>
</dbReference>
<feature type="coiled-coil region" evidence="1">
    <location>
        <begin position="31"/>
        <end position="101"/>
    </location>
</feature>
<feature type="compositionally biased region" description="Low complexity" evidence="2">
    <location>
        <begin position="393"/>
        <end position="412"/>
    </location>
</feature>
<dbReference type="SUPFAM" id="SSF55008">
    <property type="entry name" value="HMA, heavy metal-associated domain"/>
    <property type="match status" value="1"/>
</dbReference>
<keyword evidence="5" id="KW-1185">Reference proteome</keyword>
<dbReference type="PANTHER" id="PTHR34681">
    <property type="entry name" value="UVEAL AUTOANTIGEN WITH COILED-COIL/ANKYRIN"/>
    <property type="match status" value="1"/>
</dbReference>